<sequence length="68" mass="7370">MKLLLNGEPIVHGDGEATLSGMLKSQKIQASRGIAIAINDEVIPKNHWEDHALKENDQILIIKATQGG</sequence>
<dbReference type="PANTHER" id="PTHR34472">
    <property type="entry name" value="SULFUR CARRIER PROTEIN THIS"/>
    <property type="match status" value="1"/>
</dbReference>
<proteinExistence type="predicted"/>
<organism evidence="1 2">
    <name type="scientific">Echinicola pacifica</name>
    <dbReference type="NCBI Taxonomy" id="346377"/>
    <lineage>
        <taxon>Bacteria</taxon>
        <taxon>Pseudomonadati</taxon>
        <taxon>Bacteroidota</taxon>
        <taxon>Cytophagia</taxon>
        <taxon>Cytophagales</taxon>
        <taxon>Cyclobacteriaceae</taxon>
        <taxon>Echinicola</taxon>
    </lineage>
</organism>
<gene>
    <name evidence="1" type="ORF">GCM10007049_07270</name>
</gene>
<dbReference type="Pfam" id="PF02597">
    <property type="entry name" value="ThiS"/>
    <property type="match status" value="1"/>
</dbReference>
<dbReference type="Gene3D" id="3.10.20.30">
    <property type="match status" value="1"/>
</dbReference>
<dbReference type="Proteomes" id="UP000619457">
    <property type="component" value="Unassembled WGS sequence"/>
</dbReference>
<keyword evidence="2" id="KW-1185">Reference proteome</keyword>
<protein>
    <recommendedName>
        <fullName evidence="3">Sulfur carrier protein ThiS</fullName>
    </recommendedName>
</protein>
<name>A0A918PQ06_9BACT</name>
<dbReference type="NCBIfam" id="TIGR01683">
    <property type="entry name" value="thiS"/>
    <property type="match status" value="1"/>
</dbReference>
<evidence type="ECO:0008006" key="3">
    <source>
        <dbReference type="Google" id="ProtNLM"/>
    </source>
</evidence>
<dbReference type="SUPFAM" id="SSF54285">
    <property type="entry name" value="MoaD/ThiS"/>
    <property type="match status" value="1"/>
</dbReference>
<dbReference type="PANTHER" id="PTHR34472:SF1">
    <property type="entry name" value="SULFUR CARRIER PROTEIN THIS"/>
    <property type="match status" value="1"/>
</dbReference>
<accession>A0A918PQ06</accession>
<dbReference type="AlphaFoldDB" id="A0A918PQ06"/>
<reference evidence="1" key="2">
    <citation type="submission" date="2020-09" db="EMBL/GenBank/DDBJ databases">
        <authorList>
            <person name="Sun Q."/>
            <person name="Kim S."/>
        </authorList>
    </citation>
    <scope>NUCLEOTIDE SEQUENCE</scope>
    <source>
        <strain evidence="1">KCTC 12368</strain>
    </source>
</reference>
<dbReference type="EMBL" id="BMWX01000001">
    <property type="protein sequence ID" value="GGZ17334.1"/>
    <property type="molecule type" value="Genomic_DNA"/>
</dbReference>
<dbReference type="CDD" id="cd00565">
    <property type="entry name" value="Ubl_ThiS"/>
    <property type="match status" value="1"/>
</dbReference>
<evidence type="ECO:0000313" key="2">
    <source>
        <dbReference type="Proteomes" id="UP000619457"/>
    </source>
</evidence>
<comment type="caution">
    <text evidence="1">The sequence shown here is derived from an EMBL/GenBank/DDBJ whole genome shotgun (WGS) entry which is preliminary data.</text>
</comment>
<dbReference type="InterPro" id="IPR010035">
    <property type="entry name" value="Thi_S"/>
</dbReference>
<dbReference type="InterPro" id="IPR003749">
    <property type="entry name" value="ThiS/MoaD-like"/>
</dbReference>
<reference evidence="1" key="1">
    <citation type="journal article" date="2014" name="Int. J. Syst. Evol. Microbiol.">
        <title>Complete genome sequence of Corynebacterium casei LMG S-19264T (=DSM 44701T), isolated from a smear-ripened cheese.</title>
        <authorList>
            <consortium name="US DOE Joint Genome Institute (JGI-PGF)"/>
            <person name="Walter F."/>
            <person name="Albersmeier A."/>
            <person name="Kalinowski J."/>
            <person name="Ruckert C."/>
        </authorList>
    </citation>
    <scope>NUCLEOTIDE SEQUENCE</scope>
    <source>
        <strain evidence="1">KCTC 12368</strain>
    </source>
</reference>
<dbReference type="RefSeq" id="WP_018474002.1">
    <property type="nucleotide sequence ID" value="NZ_BMWX01000001.1"/>
</dbReference>
<evidence type="ECO:0000313" key="1">
    <source>
        <dbReference type="EMBL" id="GGZ17334.1"/>
    </source>
</evidence>
<dbReference type="InterPro" id="IPR012675">
    <property type="entry name" value="Beta-grasp_dom_sf"/>
</dbReference>
<dbReference type="InterPro" id="IPR016155">
    <property type="entry name" value="Mopterin_synth/thiamin_S_b"/>
</dbReference>